<keyword evidence="3" id="KW-1185">Reference proteome</keyword>
<name>A0A2X0P4X5_9BASI</name>
<feature type="compositionally biased region" description="Basic and acidic residues" evidence="1">
    <location>
        <begin position="142"/>
        <end position="155"/>
    </location>
</feature>
<dbReference type="AlphaFoldDB" id="A0A2X0P4X5"/>
<feature type="region of interest" description="Disordered" evidence="1">
    <location>
        <begin position="100"/>
        <end position="155"/>
    </location>
</feature>
<proteinExistence type="predicted"/>
<dbReference type="EMBL" id="FQNC01000046">
    <property type="protein sequence ID" value="SGY69301.1"/>
    <property type="molecule type" value="Genomic_DNA"/>
</dbReference>
<organism evidence="2 3">
    <name type="scientific">Microbotryum silenes-dioicae</name>
    <dbReference type="NCBI Taxonomy" id="796604"/>
    <lineage>
        <taxon>Eukaryota</taxon>
        <taxon>Fungi</taxon>
        <taxon>Dikarya</taxon>
        <taxon>Basidiomycota</taxon>
        <taxon>Pucciniomycotina</taxon>
        <taxon>Microbotryomycetes</taxon>
        <taxon>Microbotryales</taxon>
        <taxon>Microbotryaceae</taxon>
        <taxon>Microbotryum</taxon>
    </lineage>
</organism>
<accession>A0A2X0P4X5</accession>
<evidence type="ECO:0000256" key="1">
    <source>
        <dbReference type="SAM" id="MobiDB-lite"/>
    </source>
</evidence>
<gene>
    <name evidence="2" type="primary">BQ5605_C004g02991</name>
    <name evidence="2" type="ORF">BQ5605_C004G02991</name>
</gene>
<evidence type="ECO:0000313" key="3">
    <source>
        <dbReference type="Proteomes" id="UP000249464"/>
    </source>
</evidence>
<evidence type="ECO:0000313" key="2">
    <source>
        <dbReference type="EMBL" id="SGY69301.1"/>
    </source>
</evidence>
<sequence>MFAARQALRLSRPSKLALQDARFTIEREPSLSRIPRSCNLCIHPAKVDYENLTFPLYFPQTRSYATQEPTNVQRGQSKTPFYIAGAVIVLGLGYTLGTKGTPATPAVKGMQEATHPKTPGAREAAGLNADPHDRPSTAGGDQKAKDENVKATKAL</sequence>
<reference evidence="2 3" key="1">
    <citation type="submission" date="2016-11" db="EMBL/GenBank/DDBJ databases">
        <authorList>
            <person name="Jaros S."/>
            <person name="Januszkiewicz K."/>
            <person name="Wedrychowicz H."/>
        </authorList>
    </citation>
    <scope>NUCLEOTIDE SEQUENCE [LARGE SCALE GENOMIC DNA]</scope>
</reference>
<protein>
    <submittedName>
        <fullName evidence="2">BQ5605_C004g02991 protein</fullName>
    </submittedName>
</protein>
<dbReference type="Proteomes" id="UP000249464">
    <property type="component" value="Unassembled WGS sequence"/>
</dbReference>